<accession>B0CBZ1</accession>
<dbReference type="STRING" id="329726.AM1_0479"/>
<keyword evidence="3" id="KW-0874">Quinone</keyword>
<dbReference type="InterPro" id="IPR023753">
    <property type="entry name" value="FAD/NAD-binding_dom"/>
</dbReference>
<evidence type="ECO:0000256" key="3">
    <source>
        <dbReference type="ARBA" id="ARBA00022719"/>
    </source>
</evidence>
<evidence type="ECO:0000256" key="6">
    <source>
        <dbReference type="ARBA" id="ARBA00023002"/>
    </source>
</evidence>
<dbReference type="AlphaFoldDB" id="B0CBZ1"/>
<dbReference type="PANTHER" id="PTHR10632">
    <property type="entry name" value="SULFIDE:QUINONE OXIDOREDUCTASE"/>
    <property type="match status" value="1"/>
</dbReference>
<evidence type="ECO:0000313" key="9">
    <source>
        <dbReference type="Proteomes" id="UP000000268"/>
    </source>
</evidence>
<keyword evidence="6" id="KW-0560">Oxidoreductase</keyword>
<dbReference type="eggNOG" id="COG0446">
    <property type="taxonomic scope" value="Bacteria"/>
</dbReference>
<gene>
    <name evidence="8" type="ordered locus">AM1_0479</name>
</gene>
<reference evidence="8 9" key="1">
    <citation type="journal article" date="2008" name="Proc. Natl. Acad. Sci. U.S.A.">
        <title>Niche adaptation and genome expansion in the chlorophyll d-producing cyanobacterium Acaryochloris marina.</title>
        <authorList>
            <person name="Swingley W.D."/>
            <person name="Chen M."/>
            <person name="Cheung P.C."/>
            <person name="Conrad A.L."/>
            <person name="Dejesa L.C."/>
            <person name="Hao J."/>
            <person name="Honchak B.M."/>
            <person name="Karbach L.E."/>
            <person name="Kurdoglu A."/>
            <person name="Lahiri S."/>
            <person name="Mastrian S.D."/>
            <person name="Miyashita H."/>
            <person name="Page L."/>
            <person name="Ramakrishna P."/>
            <person name="Satoh S."/>
            <person name="Sattley W.M."/>
            <person name="Shimada Y."/>
            <person name="Taylor H.L."/>
            <person name="Tomo T."/>
            <person name="Tsuchiya T."/>
            <person name="Wang Z.T."/>
            <person name="Raymond J."/>
            <person name="Mimuro M."/>
            <person name="Blankenship R.E."/>
            <person name="Touchman J.W."/>
        </authorList>
    </citation>
    <scope>NUCLEOTIDE SEQUENCE [LARGE SCALE GENOMIC DNA]</scope>
    <source>
        <strain evidence="9">MBIC 11017</strain>
    </source>
</reference>
<dbReference type="InterPro" id="IPR015904">
    <property type="entry name" value="Sulphide_quinone_reductase"/>
</dbReference>
<dbReference type="SUPFAM" id="SSF51905">
    <property type="entry name" value="FAD/NAD(P)-binding domain"/>
    <property type="match status" value="3"/>
</dbReference>
<comment type="cofactor">
    <cofactor evidence="1">
        <name>FAD</name>
        <dbReference type="ChEBI" id="CHEBI:57692"/>
    </cofactor>
</comment>
<keyword evidence="9" id="KW-1185">Reference proteome</keyword>
<protein>
    <submittedName>
        <fullName evidence="8">Sulfide quinone oxidoreductase-like protein</fullName>
    </submittedName>
</protein>
<dbReference type="Proteomes" id="UP000000268">
    <property type="component" value="Chromosome"/>
</dbReference>
<dbReference type="Pfam" id="PF07992">
    <property type="entry name" value="Pyr_redox_2"/>
    <property type="match status" value="2"/>
</dbReference>
<organism evidence="8 9">
    <name type="scientific">Acaryochloris marina (strain MBIC 11017)</name>
    <dbReference type="NCBI Taxonomy" id="329726"/>
    <lineage>
        <taxon>Bacteria</taxon>
        <taxon>Bacillati</taxon>
        <taxon>Cyanobacteriota</taxon>
        <taxon>Cyanophyceae</taxon>
        <taxon>Acaryochloridales</taxon>
        <taxon>Acaryochloridaceae</taxon>
        <taxon>Acaryochloris</taxon>
    </lineage>
</organism>
<evidence type="ECO:0000256" key="2">
    <source>
        <dbReference type="ARBA" id="ARBA00022630"/>
    </source>
</evidence>
<dbReference type="EMBL" id="CP000828">
    <property type="protein sequence ID" value="ABW25533.1"/>
    <property type="molecule type" value="Genomic_DNA"/>
</dbReference>
<dbReference type="PANTHER" id="PTHR10632:SF2">
    <property type="entry name" value="SULFIDE:QUINONE OXIDOREDUCTASE, MITOCHONDRIAL"/>
    <property type="match status" value="1"/>
</dbReference>
<evidence type="ECO:0000256" key="5">
    <source>
        <dbReference type="ARBA" id="ARBA00022946"/>
    </source>
</evidence>
<evidence type="ECO:0000259" key="7">
    <source>
        <dbReference type="Pfam" id="PF07992"/>
    </source>
</evidence>
<evidence type="ECO:0000313" key="8">
    <source>
        <dbReference type="EMBL" id="ABW25533.1"/>
    </source>
</evidence>
<keyword evidence="4" id="KW-0274">FAD</keyword>
<proteinExistence type="predicted"/>
<dbReference type="OrthoDB" id="9805710at2"/>
<dbReference type="HOGENOM" id="CLU_030742_2_0_3"/>
<feature type="domain" description="FAD/NAD(P)-binding" evidence="7">
    <location>
        <begin position="19"/>
        <end position="138"/>
    </location>
</feature>
<name>B0CBZ1_ACAM1</name>
<keyword evidence="5" id="KW-0809">Transit peptide</keyword>
<dbReference type="KEGG" id="amr:AM1_0479"/>
<dbReference type="GO" id="GO:0070221">
    <property type="term" value="P:sulfide oxidation, using sulfide:quinone oxidoreductase"/>
    <property type="evidence" value="ECO:0007669"/>
    <property type="project" value="TreeGrafter"/>
</dbReference>
<dbReference type="Gene3D" id="3.50.50.60">
    <property type="entry name" value="FAD/NAD(P)-binding domain"/>
    <property type="match status" value="2"/>
</dbReference>
<dbReference type="GO" id="GO:0048038">
    <property type="term" value="F:quinone binding"/>
    <property type="evidence" value="ECO:0007669"/>
    <property type="project" value="UniProtKB-KW"/>
</dbReference>
<dbReference type="FunFam" id="3.50.50.60:FF:000034">
    <property type="entry name" value="sulfide:quinone oxidoreductase, mitochondrial"/>
    <property type="match status" value="1"/>
</dbReference>
<dbReference type="InterPro" id="IPR036188">
    <property type="entry name" value="FAD/NAD-bd_sf"/>
</dbReference>
<evidence type="ECO:0000256" key="4">
    <source>
        <dbReference type="ARBA" id="ARBA00022827"/>
    </source>
</evidence>
<dbReference type="GO" id="GO:0071949">
    <property type="term" value="F:FAD binding"/>
    <property type="evidence" value="ECO:0007669"/>
    <property type="project" value="TreeGrafter"/>
</dbReference>
<sequence length="433" mass="47951">MTATQPAADTTDQYSISHQIVIVGGGSAGITVAAQLLKQMRSLDILIIEPSEQHYYQPGWTLVGGGCISFEATVQPQQTLIPQDATWLQDKVVQFDPDQNCLHTQNGTQVTYDYLVVCPGIQINWNQIKGLQEALGKGEVCSNYAIGGATHTWETIKRFQGGNAIFTYPATPIKCAGAPQKIMYLADEAFGKNGVRKKTQISYCTATGKIFGVDAFVPALMKVVERKGIDLRTQHNLTEIRPDQKVALFAVSNGNETETISLPYDMIHVTPPMSAPDVLKHSPLAVEGPGGWVDVDKFTTQHNRYPNIFSLGDASSLPTSKTAAAIRREAPVLVQNLLAHMNQTPLMGQYNGYSCCPLITGYDKTILAEFDYEAQPYPSFPLDATKERTSMWLLKRHVLPWVYWNRMLKGKEHEGNFIRRLLPNTAFELSKKA</sequence>
<dbReference type="RefSeq" id="WP_012161139.1">
    <property type="nucleotide sequence ID" value="NC_009925.1"/>
</dbReference>
<feature type="domain" description="FAD/NAD(P)-binding" evidence="7">
    <location>
        <begin position="218"/>
        <end position="320"/>
    </location>
</feature>
<evidence type="ECO:0000256" key="1">
    <source>
        <dbReference type="ARBA" id="ARBA00001974"/>
    </source>
</evidence>
<dbReference type="GO" id="GO:0070224">
    <property type="term" value="F:sulfide:quinone oxidoreductase activity"/>
    <property type="evidence" value="ECO:0007669"/>
    <property type="project" value="TreeGrafter"/>
</dbReference>
<keyword evidence="2" id="KW-0285">Flavoprotein</keyword>